<comment type="caution">
    <text evidence="2">The sequence shown here is derived from an EMBL/GenBank/DDBJ whole genome shotgun (WGS) entry which is preliminary data.</text>
</comment>
<evidence type="ECO:0000256" key="1">
    <source>
        <dbReference type="SAM" id="MobiDB-lite"/>
    </source>
</evidence>
<evidence type="ECO:0000313" key="3">
    <source>
        <dbReference type="Proteomes" id="UP001215598"/>
    </source>
</evidence>
<evidence type="ECO:0000313" key="2">
    <source>
        <dbReference type="EMBL" id="KAJ7769295.1"/>
    </source>
</evidence>
<keyword evidence="3" id="KW-1185">Reference proteome</keyword>
<accession>A0AAD7NPN8</accession>
<dbReference type="Proteomes" id="UP001215598">
    <property type="component" value="Unassembled WGS sequence"/>
</dbReference>
<reference evidence="2" key="1">
    <citation type="submission" date="2023-03" db="EMBL/GenBank/DDBJ databases">
        <title>Massive genome expansion in bonnet fungi (Mycena s.s.) driven by repeated elements and novel gene families across ecological guilds.</title>
        <authorList>
            <consortium name="Lawrence Berkeley National Laboratory"/>
            <person name="Harder C.B."/>
            <person name="Miyauchi S."/>
            <person name="Viragh M."/>
            <person name="Kuo A."/>
            <person name="Thoen E."/>
            <person name="Andreopoulos B."/>
            <person name="Lu D."/>
            <person name="Skrede I."/>
            <person name="Drula E."/>
            <person name="Henrissat B."/>
            <person name="Morin E."/>
            <person name="Kohler A."/>
            <person name="Barry K."/>
            <person name="LaButti K."/>
            <person name="Morin E."/>
            <person name="Salamov A."/>
            <person name="Lipzen A."/>
            <person name="Mereny Z."/>
            <person name="Hegedus B."/>
            <person name="Baldrian P."/>
            <person name="Stursova M."/>
            <person name="Weitz H."/>
            <person name="Taylor A."/>
            <person name="Grigoriev I.V."/>
            <person name="Nagy L.G."/>
            <person name="Martin F."/>
            <person name="Kauserud H."/>
        </authorList>
    </citation>
    <scope>NUCLEOTIDE SEQUENCE</scope>
    <source>
        <strain evidence="2">CBHHK182m</strain>
    </source>
</reference>
<name>A0AAD7NPN8_9AGAR</name>
<gene>
    <name evidence="2" type="ORF">B0H16DRAFT_1778749</name>
</gene>
<protein>
    <submittedName>
        <fullName evidence="2">Uncharacterized protein</fullName>
    </submittedName>
</protein>
<dbReference type="EMBL" id="JARKIB010000018">
    <property type="protein sequence ID" value="KAJ7769295.1"/>
    <property type="molecule type" value="Genomic_DNA"/>
</dbReference>
<feature type="region of interest" description="Disordered" evidence="1">
    <location>
        <begin position="178"/>
        <end position="197"/>
    </location>
</feature>
<dbReference type="AlphaFoldDB" id="A0AAD7NPN8"/>
<sequence length="702" mass="78436">MIHKPADNAREAGGQQVFYADVIQNETNNMIARENTLREFYTTDTHGLMINKVQLQVGQCIIDPAYSEGLEAAPTRKDIKTQVSPNHMDWRTFCDSISKLQHGKPVVPTPRNPNSMAQAARLSCRICFAIQNWRITVAIGPGSLTNQTNASDLSVQTRMLAALDPDSADALVEDYEADNNNDEVDNDETDKQNKTGFLWPQHPQKVAVALSNQNQTLGQAFEAAGMQLKQVHYYPLSPNGKGFTEFRESSMDTVPQERGYKIAFAIVMTNHVLALLSNYNLCYFGGQEKSLNNFKDIGYLCKYHTQYLEKNLPKAQTQLMIYQWLMKPGPHPFQGSGRYCSAEILALAGIPAWTSAYNVLTSPVLYGTLVESDSQFYDECLCLVEYGKFLRVHGQSEWHLKVIAIHTREEAQDKALQADFFAPKADITAAVHPFDLSNIAPSVLCFGHLGGLIIGTDLWTRLLASEIPADLISSRNATVCGQASQRSLIPVAVIFDPYTAAFQRRVEHTFVAVSIAQYFLNYQNSVLRTMKGEQVTWLQYRVEIGNNKTKLIPNGIQLWPVVTESWTLGYTLGPVIFVRQAQKLERAMLLVPGHDTRGAGIRRMNQVFEVVEKKWRISRSKIIRNSTPGLSKKELDREVRKRRTANRAELILKGLKLGEVVQGSATRGQTGVTGVKTRGKLHSTSPNGFKLEIKVLGLRAGK</sequence>
<feature type="compositionally biased region" description="Acidic residues" evidence="1">
    <location>
        <begin position="178"/>
        <end position="188"/>
    </location>
</feature>
<proteinExistence type="predicted"/>
<organism evidence="2 3">
    <name type="scientific">Mycena metata</name>
    <dbReference type="NCBI Taxonomy" id="1033252"/>
    <lineage>
        <taxon>Eukaryota</taxon>
        <taxon>Fungi</taxon>
        <taxon>Dikarya</taxon>
        <taxon>Basidiomycota</taxon>
        <taxon>Agaricomycotina</taxon>
        <taxon>Agaricomycetes</taxon>
        <taxon>Agaricomycetidae</taxon>
        <taxon>Agaricales</taxon>
        <taxon>Marasmiineae</taxon>
        <taxon>Mycenaceae</taxon>
        <taxon>Mycena</taxon>
    </lineage>
</organism>